<dbReference type="Gene3D" id="1.20.120.450">
    <property type="entry name" value="dinb family like domain"/>
    <property type="match status" value="1"/>
</dbReference>
<gene>
    <name evidence="1" type="ORF">SAMN04489723_103219</name>
</gene>
<dbReference type="PANTHER" id="PTHR39473:SF1">
    <property type="entry name" value="DINB-LIKE DOMAIN-CONTAINING PROTEIN"/>
    <property type="match status" value="1"/>
</dbReference>
<dbReference type="AlphaFoldDB" id="A0A1I0XIP2"/>
<keyword evidence="2" id="KW-1185">Reference proteome</keyword>
<evidence type="ECO:0000313" key="2">
    <source>
        <dbReference type="Proteomes" id="UP000198790"/>
    </source>
</evidence>
<dbReference type="RefSeq" id="WP_092895143.1">
    <property type="nucleotide sequence ID" value="NZ_FOKK01000003.1"/>
</dbReference>
<dbReference type="PANTHER" id="PTHR39473">
    <property type="match status" value="1"/>
</dbReference>
<proteinExistence type="predicted"/>
<dbReference type="SUPFAM" id="SSF109854">
    <property type="entry name" value="DinB/YfiT-like putative metalloenzymes"/>
    <property type="match status" value="1"/>
</dbReference>
<evidence type="ECO:0000313" key="1">
    <source>
        <dbReference type="EMBL" id="SFB00989.1"/>
    </source>
</evidence>
<dbReference type="Proteomes" id="UP000198790">
    <property type="component" value="Unassembled WGS sequence"/>
</dbReference>
<protein>
    <recommendedName>
        <fullName evidence="3">DinB family protein</fullName>
    </recommendedName>
</protein>
<name>A0A1I0XIP2_9BACT</name>
<accession>A0A1I0XIP2</accession>
<dbReference type="OrthoDB" id="1162179at2"/>
<dbReference type="STRING" id="237018.SAMN04489723_103219"/>
<evidence type="ECO:0008006" key="3">
    <source>
        <dbReference type="Google" id="ProtNLM"/>
    </source>
</evidence>
<organism evidence="1 2">
    <name type="scientific">Algoriphagus aquimarinus</name>
    <dbReference type="NCBI Taxonomy" id="237018"/>
    <lineage>
        <taxon>Bacteria</taxon>
        <taxon>Pseudomonadati</taxon>
        <taxon>Bacteroidota</taxon>
        <taxon>Cytophagia</taxon>
        <taxon>Cytophagales</taxon>
        <taxon>Cyclobacteriaceae</taxon>
        <taxon>Algoriphagus</taxon>
    </lineage>
</organism>
<dbReference type="InterPro" id="IPR034660">
    <property type="entry name" value="DinB/YfiT-like"/>
</dbReference>
<reference evidence="1 2" key="1">
    <citation type="submission" date="2016-10" db="EMBL/GenBank/DDBJ databases">
        <authorList>
            <person name="de Groot N.N."/>
        </authorList>
    </citation>
    <scope>NUCLEOTIDE SEQUENCE [LARGE SCALE GENOMIC DNA]</scope>
    <source>
        <strain evidence="1 2">DSM 23399</strain>
    </source>
</reference>
<sequence length="165" mass="18746">MLVSLNSEVLGELSDFLSQLKSEDFADCSPVLRTSSIGQHVRHILELYDCMLSQYESGIVCYDDRKRDKRLETDVAFALAKVKEIQSNLKLEDKEIILKMAVETDFETIQSSYNRELCYNLEHCIHHQALIKIACNQLDYISLPSSFGVAKSTIDYVKSLESSAN</sequence>
<dbReference type="EMBL" id="FOKK01000003">
    <property type="protein sequence ID" value="SFB00989.1"/>
    <property type="molecule type" value="Genomic_DNA"/>
</dbReference>